<dbReference type="EMBL" id="JAIWYP010000004">
    <property type="protein sequence ID" value="KAH3840809.1"/>
    <property type="molecule type" value="Genomic_DNA"/>
</dbReference>
<organism evidence="1 2">
    <name type="scientific">Dreissena polymorpha</name>
    <name type="common">Zebra mussel</name>
    <name type="synonym">Mytilus polymorpha</name>
    <dbReference type="NCBI Taxonomy" id="45954"/>
    <lineage>
        <taxon>Eukaryota</taxon>
        <taxon>Metazoa</taxon>
        <taxon>Spiralia</taxon>
        <taxon>Lophotrochozoa</taxon>
        <taxon>Mollusca</taxon>
        <taxon>Bivalvia</taxon>
        <taxon>Autobranchia</taxon>
        <taxon>Heteroconchia</taxon>
        <taxon>Euheterodonta</taxon>
        <taxon>Imparidentia</taxon>
        <taxon>Neoheterodontei</taxon>
        <taxon>Myida</taxon>
        <taxon>Dreissenoidea</taxon>
        <taxon>Dreissenidae</taxon>
        <taxon>Dreissena</taxon>
    </lineage>
</organism>
<comment type="caution">
    <text evidence="1">The sequence shown here is derived from an EMBL/GenBank/DDBJ whole genome shotgun (WGS) entry which is preliminary data.</text>
</comment>
<keyword evidence="2" id="KW-1185">Reference proteome</keyword>
<proteinExistence type="predicted"/>
<accession>A0A9D4QRJ9</accession>
<reference evidence="1" key="2">
    <citation type="submission" date="2020-11" db="EMBL/GenBank/DDBJ databases">
        <authorList>
            <person name="McCartney M.A."/>
            <person name="Auch B."/>
            <person name="Kono T."/>
            <person name="Mallez S."/>
            <person name="Becker A."/>
            <person name="Gohl D.M."/>
            <person name="Silverstein K.A.T."/>
            <person name="Koren S."/>
            <person name="Bechman K.B."/>
            <person name="Herman A."/>
            <person name="Abrahante J.E."/>
            <person name="Garbe J."/>
        </authorList>
    </citation>
    <scope>NUCLEOTIDE SEQUENCE</scope>
    <source>
        <strain evidence="1">Duluth1</strain>
        <tissue evidence="1">Whole animal</tissue>
    </source>
</reference>
<name>A0A9D4QRJ9_DREPO</name>
<gene>
    <name evidence="1" type="ORF">DPMN_114265</name>
</gene>
<dbReference type="Proteomes" id="UP000828390">
    <property type="component" value="Unassembled WGS sequence"/>
</dbReference>
<protein>
    <submittedName>
        <fullName evidence="1">Uncharacterized protein</fullName>
    </submittedName>
</protein>
<reference evidence="1" key="1">
    <citation type="journal article" date="2019" name="bioRxiv">
        <title>The Genome of the Zebra Mussel, Dreissena polymorpha: A Resource for Invasive Species Research.</title>
        <authorList>
            <person name="McCartney M.A."/>
            <person name="Auch B."/>
            <person name="Kono T."/>
            <person name="Mallez S."/>
            <person name="Zhang Y."/>
            <person name="Obille A."/>
            <person name="Becker A."/>
            <person name="Abrahante J.E."/>
            <person name="Garbe J."/>
            <person name="Badalamenti J.P."/>
            <person name="Herman A."/>
            <person name="Mangelson H."/>
            <person name="Liachko I."/>
            <person name="Sullivan S."/>
            <person name="Sone E.D."/>
            <person name="Koren S."/>
            <person name="Silverstein K.A.T."/>
            <person name="Beckman K.B."/>
            <person name="Gohl D.M."/>
        </authorList>
    </citation>
    <scope>NUCLEOTIDE SEQUENCE</scope>
    <source>
        <strain evidence="1">Duluth1</strain>
        <tissue evidence="1">Whole animal</tissue>
    </source>
</reference>
<dbReference type="AlphaFoldDB" id="A0A9D4QRJ9"/>
<evidence type="ECO:0000313" key="2">
    <source>
        <dbReference type="Proteomes" id="UP000828390"/>
    </source>
</evidence>
<sequence>MVLQVESSPLGVQVVPNRRVSNVDYIPTLDGQIIRQTSKIHQPSPGHKKQWGRVKNVAQIWNEQQSGDDQSDTADEQPKKSFGVNDFQRTARLLMKSRRVVEKMKTQYNAQVIERLKQREVRHSLDLSEFGHYTDPDMFSNYNLKAIHERKWRKKQLKIAVLQGKFLNELPELREASVKDRLHSKILALEKIKTSKYIKDIGNDIIENASMAAPSSESQEPFTRRQRRLRQSIDMSVISNYDRLLHETTDSEVFPDVEITLNDVDRLLAVSKSRVRIEEEMNLPADRRERLSLLKTNVEKINGKFRKLLNGNRTEAGHKAAATLEEDVPYYAPSRFDQTGMVSVMYKMSSFIILYSLFKHQDYPCSVCSINNL</sequence>
<evidence type="ECO:0000313" key="1">
    <source>
        <dbReference type="EMBL" id="KAH3840809.1"/>
    </source>
</evidence>